<keyword evidence="3" id="KW-1185">Reference proteome</keyword>
<name>A0A8J2JFT0_9HEXA</name>
<feature type="compositionally biased region" description="Polar residues" evidence="1">
    <location>
        <begin position="168"/>
        <end position="179"/>
    </location>
</feature>
<dbReference type="Proteomes" id="UP000708208">
    <property type="component" value="Unassembled WGS sequence"/>
</dbReference>
<comment type="caution">
    <text evidence="2">The sequence shown here is derived from an EMBL/GenBank/DDBJ whole genome shotgun (WGS) entry which is preliminary data.</text>
</comment>
<dbReference type="OrthoDB" id="8887905at2759"/>
<reference evidence="2" key="1">
    <citation type="submission" date="2021-06" db="EMBL/GenBank/DDBJ databases">
        <authorList>
            <person name="Hodson N. C."/>
            <person name="Mongue J. A."/>
            <person name="Jaron S. K."/>
        </authorList>
    </citation>
    <scope>NUCLEOTIDE SEQUENCE</scope>
</reference>
<evidence type="ECO:0000313" key="2">
    <source>
        <dbReference type="EMBL" id="CAG7717997.1"/>
    </source>
</evidence>
<dbReference type="AlphaFoldDB" id="A0A8J2JFT0"/>
<evidence type="ECO:0000313" key="3">
    <source>
        <dbReference type="Proteomes" id="UP000708208"/>
    </source>
</evidence>
<proteinExistence type="predicted"/>
<gene>
    <name evidence="2" type="ORF">AFUS01_LOCUS7421</name>
</gene>
<accession>A0A8J2JFT0</accession>
<sequence length="342" mass="38543">MRIDLARLKLETKKFCHSPLSTSWPHISVKPWNGKSHCLWIINYQSSTFSCAMKYYVVNFPTESAIEVVPESWINNSQRNCFWPPWFGVGANNPSLSKYLVPEADVWQNEPIDDFYGPYASELEARKKAKRLSEPDCETTDYEREKCQQNIGKGARKSFPSKIPGKRSVQSPQQTSVNQPSVGIAKRGLPFTITEANEPKTSLVAGNESSPSSGALRAFTRTSGEHFVKNSGDISNTKSEFQKIVVSSLAVMKLRLQQIEDSQTLILDQLKSLTSFKAKSRNLSLPVSSFDELLKLENTISPDEVKYNDLANSVDWVGGKDHHGNMHDSDKFRSFLLWQESL</sequence>
<organism evidence="2 3">
    <name type="scientific">Allacma fusca</name>
    <dbReference type="NCBI Taxonomy" id="39272"/>
    <lineage>
        <taxon>Eukaryota</taxon>
        <taxon>Metazoa</taxon>
        <taxon>Ecdysozoa</taxon>
        <taxon>Arthropoda</taxon>
        <taxon>Hexapoda</taxon>
        <taxon>Collembola</taxon>
        <taxon>Symphypleona</taxon>
        <taxon>Sminthuridae</taxon>
        <taxon>Allacma</taxon>
    </lineage>
</organism>
<protein>
    <submittedName>
        <fullName evidence="2">Uncharacterized protein</fullName>
    </submittedName>
</protein>
<dbReference type="EMBL" id="CAJVCH010050170">
    <property type="protein sequence ID" value="CAG7717997.1"/>
    <property type="molecule type" value="Genomic_DNA"/>
</dbReference>
<feature type="region of interest" description="Disordered" evidence="1">
    <location>
        <begin position="154"/>
        <end position="179"/>
    </location>
</feature>
<evidence type="ECO:0000256" key="1">
    <source>
        <dbReference type="SAM" id="MobiDB-lite"/>
    </source>
</evidence>